<comment type="caution">
    <text evidence="1">The sequence shown here is derived from an EMBL/GenBank/DDBJ whole genome shotgun (WGS) entry which is preliminary data.</text>
</comment>
<dbReference type="InterPro" id="IPR025236">
    <property type="entry name" value="SR1P"/>
</dbReference>
<dbReference type="AlphaFoldDB" id="A0A398BJ87"/>
<evidence type="ECO:0000313" key="2">
    <source>
        <dbReference type="Proteomes" id="UP000265816"/>
    </source>
</evidence>
<dbReference type="EMBL" id="QWVT01000008">
    <property type="protein sequence ID" value="RID87850.1"/>
    <property type="molecule type" value="Genomic_DNA"/>
</dbReference>
<protein>
    <submittedName>
        <fullName evidence="1">GapA-binding peptide SR1P</fullName>
    </submittedName>
</protein>
<keyword evidence="2" id="KW-1185">Reference proteome</keyword>
<reference evidence="1 2" key="1">
    <citation type="submission" date="2018-08" db="EMBL/GenBank/DDBJ databases">
        <title>Bacillus jemisoniae sp. nov., Bacillus chryseoplanitiae sp. nov., Bacillus resnikiae sp. nov., and Bacillus frankliniae sp. nov., isolated from Viking spacecraft and associated surfaces.</title>
        <authorList>
            <person name="Seuylemezian A."/>
            <person name="Vaishampayan P."/>
        </authorList>
    </citation>
    <scope>NUCLEOTIDE SEQUENCE [LARGE SCALE GENOMIC DNA]</scope>
    <source>
        <strain evidence="1 2">JJ-247</strain>
    </source>
</reference>
<name>A0A398BJ87_9BACI</name>
<accession>A0A398BJ87</accession>
<dbReference type="Proteomes" id="UP000265816">
    <property type="component" value="Unassembled WGS sequence"/>
</dbReference>
<dbReference type="Pfam" id="PF13790">
    <property type="entry name" value="SR1P"/>
    <property type="match status" value="1"/>
</dbReference>
<sequence length="41" mass="4705">MGTIVCQSCNSTIDHFEDEKVSVLYSHKCNCCDTENHEQQK</sequence>
<dbReference type="RefSeq" id="WP_119111422.1">
    <property type="nucleotide sequence ID" value="NZ_CBCSEO010000001.1"/>
</dbReference>
<proteinExistence type="predicted"/>
<organism evidence="1 2">
    <name type="scientific">Mesobacillus zeae</name>
    <dbReference type="NCBI Taxonomy" id="1917180"/>
    <lineage>
        <taxon>Bacteria</taxon>
        <taxon>Bacillati</taxon>
        <taxon>Bacillota</taxon>
        <taxon>Bacilli</taxon>
        <taxon>Bacillales</taxon>
        <taxon>Bacillaceae</taxon>
        <taxon>Mesobacillus</taxon>
    </lineage>
</organism>
<evidence type="ECO:0000313" key="1">
    <source>
        <dbReference type="EMBL" id="RID87850.1"/>
    </source>
</evidence>
<dbReference type="OrthoDB" id="2971595at2"/>
<gene>
    <name evidence="1" type="ORF">D1970_03155</name>
</gene>